<organism evidence="2 3">
    <name type="scientific">Leucocoprinus leucothites</name>
    <dbReference type="NCBI Taxonomy" id="201217"/>
    <lineage>
        <taxon>Eukaryota</taxon>
        <taxon>Fungi</taxon>
        <taxon>Dikarya</taxon>
        <taxon>Basidiomycota</taxon>
        <taxon>Agaricomycotina</taxon>
        <taxon>Agaricomycetes</taxon>
        <taxon>Agaricomycetidae</taxon>
        <taxon>Agaricales</taxon>
        <taxon>Agaricineae</taxon>
        <taxon>Agaricaceae</taxon>
        <taxon>Leucocoprinus</taxon>
    </lineage>
</organism>
<comment type="caution">
    <text evidence="2">The sequence shown here is derived from an EMBL/GenBank/DDBJ whole genome shotgun (WGS) entry which is preliminary data.</text>
</comment>
<evidence type="ECO:0000313" key="3">
    <source>
        <dbReference type="Proteomes" id="UP000559027"/>
    </source>
</evidence>
<accession>A0A8H5FUK5</accession>
<keyword evidence="3" id="KW-1185">Reference proteome</keyword>
<keyword evidence="1" id="KW-0472">Membrane</keyword>
<feature type="transmembrane region" description="Helical" evidence="1">
    <location>
        <begin position="30"/>
        <end position="50"/>
    </location>
</feature>
<protein>
    <submittedName>
        <fullName evidence="2">Uncharacterized protein</fullName>
    </submittedName>
</protein>
<keyword evidence="1" id="KW-1133">Transmembrane helix</keyword>
<dbReference type="SUPFAM" id="SSF103473">
    <property type="entry name" value="MFS general substrate transporter"/>
    <property type="match status" value="1"/>
</dbReference>
<name>A0A8H5FUK5_9AGAR</name>
<proteinExistence type="predicted"/>
<dbReference type="OrthoDB" id="3037853at2759"/>
<dbReference type="Proteomes" id="UP000559027">
    <property type="component" value="Unassembled WGS sequence"/>
</dbReference>
<keyword evidence="1" id="KW-0812">Transmembrane</keyword>
<feature type="transmembrane region" description="Helical" evidence="1">
    <location>
        <begin position="70"/>
        <end position="98"/>
    </location>
</feature>
<sequence length="100" mass="10714">MLDSDETPLLSVPTDHDLIYQRYSPAQKRLLVAIVSLCGLIAPFISGTFLPSIPRIAAELQTTGAMISYAVSLSVLAAFVGPLIGTTYAAYCMFLVLFDG</sequence>
<evidence type="ECO:0000256" key="1">
    <source>
        <dbReference type="SAM" id="Phobius"/>
    </source>
</evidence>
<reference evidence="2 3" key="1">
    <citation type="journal article" date="2020" name="ISME J.">
        <title>Uncovering the hidden diversity of litter-decomposition mechanisms in mushroom-forming fungi.</title>
        <authorList>
            <person name="Floudas D."/>
            <person name="Bentzer J."/>
            <person name="Ahren D."/>
            <person name="Johansson T."/>
            <person name="Persson P."/>
            <person name="Tunlid A."/>
        </authorList>
    </citation>
    <scope>NUCLEOTIDE SEQUENCE [LARGE SCALE GENOMIC DNA]</scope>
    <source>
        <strain evidence="2 3">CBS 146.42</strain>
    </source>
</reference>
<evidence type="ECO:0000313" key="2">
    <source>
        <dbReference type="EMBL" id="KAF5349691.1"/>
    </source>
</evidence>
<dbReference type="InterPro" id="IPR036259">
    <property type="entry name" value="MFS_trans_sf"/>
</dbReference>
<gene>
    <name evidence="2" type="ORF">D9756_008818</name>
</gene>
<dbReference type="EMBL" id="JAACJO010000016">
    <property type="protein sequence ID" value="KAF5349691.1"/>
    <property type="molecule type" value="Genomic_DNA"/>
</dbReference>
<dbReference type="AlphaFoldDB" id="A0A8H5FUK5"/>